<comment type="caution">
    <text evidence="1">The sequence shown here is derived from an EMBL/GenBank/DDBJ whole genome shotgun (WGS) entry which is preliminary data.</text>
</comment>
<dbReference type="Proteomes" id="UP000823674">
    <property type="component" value="Chromosome A07"/>
</dbReference>
<name>A0ABQ7KXF8_BRACM</name>
<protein>
    <recommendedName>
        <fullName evidence="3">Reverse transcriptase Ty1/copia-type domain-containing protein</fullName>
    </recommendedName>
</protein>
<reference evidence="1 2" key="1">
    <citation type="submission" date="2021-03" db="EMBL/GenBank/DDBJ databases">
        <authorList>
            <person name="King G.J."/>
            <person name="Bancroft I."/>
            <person name="Baten A."/>
            <person name="Bloomfield J."/>
            <person name="Borpatragohain P."/>
            <person name="He Z."/>
            <person name="Irish N."/>
            <person name="Irwin J."/>
            <person name="Liu K."/>
            <person name="Mauleon R.P."/>
            <person name="Moore J."/>
            <person name="Morris R."/>
            <person name="Ostergaard L."/>
            <person name="Wang B."/>
            <person name="Wells R."/>
        </authorList>
    </citation>
    <scope>NUCLEOTIDE SEQUENCE [LARGE SCALE GENOMIC DNA]</scope>
    <source>
        <strain evidence="1">R-o-18</strain>
        <tissue evidence="1">Leaf</tissue>
    </source>
</reference>
<evidence type="ECO:0008006" key="3">
    <source>
        <dbReference type="Google" id="ProtNLM"/>
    </source>
</evidence>
<organism evidence="1 2">
    <name type="scientific">Brassica rapa subsp. trilocularis</name>
    <dbReference type="NCBI Taxonomy" id="1813537"/>
    <lineage>
        <taxon>Eukaryota</taxon>
        <taxon>Viridiplantae</taxon>
        <taxon>Streptophyta</taxon>
        <taxon>Embryophyta</taxon>
        <taxon>Tracheophyta</taxon>
        <taxon>Spermatophyta</taxon>
        <taxon>Magnoliopsida</taxon>
        <taxon>eudicotyledons</taxon>
        <taxon>Gunneridae</taxon>
        <taxon>Pentapetalae</taxon>
        <taxon>rosids</taxon>
        <taxon>malvids</taxon>
        <taxon>Brassicales</taxon>
        <taxon>Brassicaceae</taxon>
        <taxon>Brassiceae</taxon>
        <taxon>Brassica</taxon>
    </lineage>
</organism>
<gene>
    <name evidence="1" type="primary">A07p006760.1_BraROA</name>
    <name evidence="1" type="ORF">IGI04_025600</name>
</gene>
<dbReference type="EMBL" id="JADBGQ010000009">
    <property type="protein sequence ID" value="KAG5377758.1"/>
    <property type="molecule type" value="Genomic_DNA"/>
</dbReference>
<evidence type="ECO:0000313" key="2">
    <source>
        <dbReference type="Proteomes" id="UP000823674"/>
    </source>
</evidence>
<keyword evidence="2" id="KW-1185">Reference proteome</keyword>
<sequence>MKSIVYHTDDSKLLLSVRQALHDDKYEELKDSKLGLFIKFKELNFSWTSRLVHYMVCFQLNIKKKYEHCGLVGPQTMRCEVTDEMASFWEVMGVDVDSGPTSEHIIAACERCEEWPQ</sequence>
<accession>A0ABQ7KXF8</accession>
<evidence type="ECO:0000313" key="1">
    <source>
        <dbReference type="EMBL" id="KAG5377758.1"/>
    </source>
</evidence>
<proteinExistence type="predicted"/>